<feature type="transmembrane region" description="Helical" evidence="8">
    <location>
        <begin position="351"/>
        <end position="372"/>
    </location>
</feature>
<keyword evidence="5 8" id="KW-1133">Transmembrane helix</keyword>
<feature type="region of interest" description="Disordered" evidence="7">
    <location>
        <begin position="1"/>
        <end position="49"/>
    </location>
</feature>
<protein>
    <recommendedName>
        <fullName evidence="11">Major facilitator superfamily (MFS) profile domain-containing protein</fullName>
    </recommendedName>
</protein>
<feature type="transmembrane region" description="Helical" evidence="8">
    <location>
        <begin position="168"/>
        <end position="186"/>
    </location>
</feature>
<feature type="transmembrane region" description="Helical" evidence="8">
    <location>
        <begin position="107"/>
        <end position="127"/>
    </location>
</feature>
<dbReference type="GO" id="GO:0005886">
    <property type="term" value="C:plasma membrane"/>
    <property type="evidence" value="ECO:0007669"/>
    <property type="project" value="TreeGrafter"/>
</dbReference>
<feature type="transmembrane region" description="Helical" evidence="8">
    <location>
        <begin position="309"/>
        <end position="331"/>
    </location>
</feature>
<dbReference type="EMBL" id="MU839008">
    <property type="protein sequence ID" value="KAK1767608.1"/>
    <property type="molecule type" value="Genomic_DNA"/>
</dbReference>
<feature type="transmembrane region" description="Helical" evidence="8">
    <location>
        <begin position="392"/>
        <end position="410"/>
    </location>
</feature>
<evidence type="ECO:0000256" key="8">
    <source>
        <dbReference type="SAM" id="Phobius"/>
    </source>
</evidence>
<dbReference type="Gene3D" id="1.20.1250.20">
    <property type="entry name" value="MFS general substrate transporter like domains"/>
    <property type="match status" value="2"/>
</dbReference>
<feature type="transmembrane region" description="Helical" evidence="8">
    <location>
        <begin position="69"/>
        <end position="87"/>
    </location>
</feature>
<evidence type="ECO:0008006" key="11">
    <source>
        <dbReference type="Google" id="ProtNLM"/>
    </source>
</evidence>
<comment type="similarity">
    <text evidence="2">Belongs to the major facilitator superfamily.</text>
</comment>
<evidence type="ECO:0000256" key="2">
    <source>
        <dbReference type="ARBA" id="ARBA00008335"/>
    </source>
</evidence>
<dbReference type="FunFam" id="1.20.1250.20:FF:000284">
    <property type="entry name" value="Siderophore iron transporter mirB"/>
    <property type="match status" value="1"/>
</dbReference>
<feature type="transmembrane region" description="Helical" evidence="8">
    <location>
        <begin position="417"/>
        <end position="438"/>
    </location>
</feature>
<keyword evidence="3" id="KW-0813">Transport</keyword>
<evidence type="ECO:0000256" key="5">
    <source>
        <dbReference type="ARBA" id="ARBA00022989"/>
    </source>
</evidence>
<evidence type="ECO:0000256" key="7">
    <source>
        <dbReference type="SAM" id="MobiDB-lite"/>
    </source>
</evidence>
<keyword evidence="10" id="KW-1185">Reference proteome</keyword>
<feature type="transmembrane region" description="Helical" evidence="8">
    <location>
        <begin position="139"/>
        <end position="156"/>
    </location>
</feature>
<dbReference type="Proteomes" id="UP001244011">
    <property type="component" value="Unassembled WGS sequence"/>
</dbReference>
<feature type="transmembrane region" description="Helical" evidence="8">
    <location>
        <begin position="198"/>
        <end position="221"/>
    </location>
</feature>
<evidence type="ECO:0000313" key="10">
    <source>
        <dbReference type="Proteomes" id="UP001244011"/>
    </source>
</evidence>
<comment type="caution">
    <text evidence="9">The sequence shown here is derived from an EMBL/GenBank/DDBJ whole genome shotgun (WGS) entry which is preliminary data.</text>
</comment>
<dbReference type="RefSeq" id="XP_060283821.1">
    <property type="nucleotide sequence ID" value="XM_060424617.1"/>
</dbReference>
<keyword evidence="4 8" id="KW-0812">Transmembrane</keyword>
<dbReference type="Pfam" id="PF07690">
    <property type="entry name" value="MFS_1"/>
    <property type="match status" value="1"/>
</dbReference>
<feature type="transmembrane region" description="Helical" evidence="8">
    <location>
        <begin position="227"/>
        <end position="249"/>
    </location>
</feature>
<name>A0AAJ0FLQ4_9PEZI</name>
<feature type="transmembrane region" description="Helical" evidence="8">
    <location>
        <begin position="444"/>
        <end position="465"/>
    </location>
</feature>
<sequence length="592" mass="64893">MSEAQDHHEIPPHSDGGTAKDADTMFSSPELGNDGDSNPKHNDDQEPIDRDAQDGVQYMEAVASVWTKTSLIVAYVMMWFIYFVVLIEGTAIRTLTPFVTSTFGKHSLTPTVTVLASIVGGVNNLTLAKILDVWGRHTGIVVSMVLTEVGFIMMAATRSIDQYAAAEIFWQIGHASLLYTVQIIIADTSSLKSRGLMFAYAGSPSLITTWVAGPISQAFLAGPGWPWAFGTFAILTPMVVAPLIVLLYWNIAKAKKQGLIPKRDSGRTPFQSVIHYFREFDAVGLILLTGGLALFLLPFNIYTLQPDGWRSPLIICLLVFGFVLMLVFVAWEKFFASISFIPFNYLSDRQVLGACFLGFTLFISQSCWTSFFSSFLMVVNNQSVTTASYITNAYQVAITVFSLVAGWVINWSGHYKYVNLFLGLPLTILALGLTYYFSTLGWHYGYFIFTQILLAIGHAFIIICDEVAGMAAVSHQYVAVILAMEGLFSSIGGGIGSSISAAIWTFAFPKALANHLPAKDLPNIQKIYGDVVTQLSFPIGSDTRIAIQKAYGDAQRTVLLPGIAVWIIGIVAVLAWRDVNLKNIKQVKGNVI</sequence>
<evidence type="ECO:0000313" key="9">
    <source>
        <dbReference type="EMBL" id="KAK1767608.1"/>
    </source>
</evidence>
<gene>
    <name evidence="9" type="ORF">QBC33DRAFT_451625</name>
</gene>
<dbReference type="AlphaFoldDB" id="A0AAJ0FLQ4"/>
<organism evidence="9 10">
    <name type="scientific">Phialemonium atrogriseum</name>
    <dbReference type="NCBI Taxonomy" id="1093897"/>
    <lineage>
        <taxon>Eukaryota</taxon>
        <taxon>Fungi</taxon>
        <taxon>Dikarya</taxon>
        <taxon>Ascomycota</taxon>
        <taxon>Pezizomycotina</taxon>
        <taxon>Sordariomycetes</taxon>
        <taxon>Sordariomycetidae</taxon>
        <taxon>Cephalothecales</taxon>
        <taxon>Cephalothecaceae</taxon>
        <taxon>Phialemonium</taxon>
    </lineage>
</organism>
<feature type="transmembrane region" description="Helical" evidence="8">
    <location>
        <begin position="558"/>
        <end position="576"/>
    </location>
</feature>
<dbReference type="SUPFAM" id="SSF103473">
    <property type="entry name" value="MFS general substrate transporter"/>
    <property type="match status" value="2"/>
</dbReference>
<dbReference type="InterPro" id="IPR036259">
    <property type="entry name" value="MFS_trans_sf"/>
</dbReference>
<dbReference type="GeneID" id="85307804"/>
<reference evidence="9" key="1">
    <citation type="submission" date="2023-06" db="EMBL/GenBank/DDBJ databases">
        <title>Genome-scale phylogeny and comparative genomics of the fungal order Sordariales.</title>
        <authorList>
            <consortium name="Lawrence Berkeley National Laboratory"/>
            <person name="Hensen N."/>
            <person name="Bonometti L."/>
            <person name="Westerberg I."/>
            <person name="Brannstrom I.O."/>
            <person name="Guillou S."/>
            <person name="Cros-Aarteil S."/>
            <person name="Calhoun S."/>
            <person name="Haridas S."/>
            <person name="Kuo A."/>
            <person name="Mondo S."/>
            <person name="Pangilinan J."/>
            <person name="Riley R."/>
            <person name="Labutti K."/>
            <person name="Andreopoulos B."/>
            <person name="Lipzen A."/>
            <person name="Chen C."/>
            <person name="Yanf M."/>
            <person name="Daum C."/>
            <person name="Ng V."/>
            <person name="Clum A."/>
            <person name="Steindorff A."/>
            <person name="Ohm R."/>
            <person name="Martin F."/>
            <person name="Silar P."/>
            <person name="Natvig D."/>
            <person name="Lalanne C."/>
            <person name="Gautier V."/>
            <person name="Ament-Velasquez S.L."/>
            <person name="Kruys A."/>
            <person name="Hutchinson M.I."/>
            <person name="Powell A.J."/>
            <person name="Barry K."/>
            <person name="Miller A.N."/>
            <person name="Grigoriev I.V."/>
            <person name="Debuchy R."/>
            <person name="Gladieux P."/>
            <person name="Thoren M.H."/>
            <person name="Johannesson H."/>
        </authorList>
    </citation>
    <scope>NUCLEOTIDE SEQUENCE</scope>
    <source>
        <strain evidence="9">8032-3</strain>
    </source>
</reference>
<evidence type="ECO:0000256" key="1">
    <source>
        <dbReference type="ARBA" id="ARBA00004141"/>
    </source>
</evidence>
<comment type="subcellular location">
    <subcellularLocation>
        <location evidence="1">Membrane</location>
        <topology evidence="1">Multi-pass membrane protein</topology>
    </subcellularLocation>
</comment>
<evidence type="ECO:0000256" key="6">
    <source>
        <dbReference type="ARBA" id="ARBA00023136"/>
    </source>
</evidence>
<evidence type="ECO:0000256" key="3">
    <source>
        <dbReference type="ARBA" id="ARBA00022448"/>
    </source>
</evidence>
<feature type="transmembrane region" description="Helical" evidence="8">
    <location>
        <begin position="477"/>
        <end position="507"/>
    </location>
</feature>
<dbReference type="PANTHER" id="PTHR23501:SF55">
    <property type="entry name" value="SIDEROPHORE IRON TRANSPORTER, PUTATIVE (AFU_ORTHOLOGUE AFUA_3G03440)-RELATED"/>
    <property type="match status" value="1"/>
</dbReference>
<feature type="compositionally biased region" description="Basic and acidic residues" evidence="7">
    <location>
        <begin position="1"/>
        <end position="23"/>
    </location>
</feature>
<keyword evidence="6 8" id="KW-0472">Membrane</keyword>
<accession>A0AAJ0FLQ4</accession>
<feature type="compositionally biased region" description="Basic and acidic residues" evidence="7">
    <location>
        <begin position="37"/>
        <end position="49"/>
    </location>
</feature>
<dbReference type="PANTHER" id="PTHR23501">
    <property type="entry name" value="MAJOR FACILITATOR SUPERFAMILY"/>
    <property type="match status" value="1"/>
</dbReference>
<feature type="transmembrane region" description="Helical" evidence="8">
    <location>
        <begin position="282"/>
        <end position="303"/>
    </location>
</feature>
<dbReference type="GO" id="GO:0022857">
    <property type="term" value="F:transmembrane transporter activity"/>
    <property type="evidence" value="ECO:0007669"/>
    <property type="project" value="InterPro"/>
</dbReference>
<dbReference type="InterPro" id="IPR011701">
    <property type="entry name" value="MFS"/>
</dbReference>
<evidence type="ECO:0000256" key="4">
    <source>
        <dbReference type="ARBA" id="ARBA00022692"/>
    </source>
</evidence>
<proteinExistence type="inferred from homology"/>